<feature type="domain" description="Vacuolar protein 14 C-terminal Fig4-binding" evidence="4">
    <location>
        <begin position="65"/>
        <end position="140"/>
    </location>
</feature>
<dbReference type="OrthoDB" id="5574975at2759"/>
<dbReference type="InterPro" id="IPR026825">
    <property type="entry name" value="Vac14"/>
</dbReference>
<dbReference type="EMBL" id="JQDR03007089">
    <property type="protein sequence ID" value="KAA0199159.1"/>
    <property type="molecule type" value="Genomic_DNA"/>
</dbReference>
<accession>A0A6A0H670</accession>
<protein>
    <recommendedName>
        <fullName evidence="4">Vacuolar protein 14 C-terminal Fig4-binding domain-containing protein</fullName>
    </recommendedName>
</protein>
<gene>
    <name evidence="5" type="ORF">HAZT_HAZT004686</name>
</gene>
<dbReference type="Pfam" id="PF11916">
    <property type="entry name" value="Vac14_Fig4_bd"/>
    <property type="match status" value="1"/>
</dbReference>
<evidence type="ECO:0000256" key="2">
    <source>
        <dbReference type="ARBA" id="ARBA00022737"/>
    </source>
</evidence>
<keyword evidence="3" id="KW-0472">Membrane</keyword>
<dbReference type="GO" id="GO:0006661">
    <property type="term" value="P:phosphatidylinositol biosynthetic process"/>
    <property type="evidence" value="ECO:0007669"/>
    <property type="project" value="InterPro"/>
</dbReference>
<evidence type="ECO:0000259" key="4">
    <source>
        <dbReference type="Pfam" id="PF11916"/>
    </source>
</evidence>
<comment type="caution">
    <text evidence="5">The sequence shown here is derived from an EMBL/GenBank/DDBJ whole genome shotgun (WGS) entry which is preliminary data.</text>
</comment>
<dbReference type="GO" id="GO:0070772">
    <property type="term" value="C:PAS complex"/>
    <property type="evidence" value="ECO:0007669"/>
    <property type="project" value="InterPro"/>
</dbReference>
<reference evidence="5" key="1">
    <citation type="submission" date="2014-08" db="EMBL/GenBank/DDBJ databases">
        <authorList>
            <person name="Murali S."/>
            <person name="Richards S."/>
            <person name="Bandaranaike D."/>
            <person name="Bellair M."/>
            <person name="Blankenburg K."/>
            <person name="Chao H."/>
            <person name="Dinh H."/>
            <person name="Doddapaneni H."/>
            <person name="Dugan-Rocha S."/>
            <person name="Elkadiri S."/>
            <person name="Gnanaolivu R."/>
            <person name="Hughes D."/>
            <person name="Lee S."/>
            <person name="Li M."/>
            <person name="Ming W."/>
            <person name="Munidasa M."/>
            <person name="Muniz J."/>
            <person name="Nguyen L."/>
            <person name="Osuji N."/>
            <person name="Pu L.-L."/>
            <person name="Puazo M."/>
            <person name="Skinner E."/>
            <person name="Qu C."/>
            <person name="Quiroz J."/>
            <person name="Raj R."/>
            <person name="Weissenberger G."/>
            <person name="Xin Y."/>
            <person name="Zou X."/>
            <person name="Han Y."/>
            <person name="Worley K."/>
            <person name="Muzny D."/>
            <person name="Gibbs R."/>
        </authorList>
    </citation>
    <scope>NUCLEOTIDE SEQUENCE</scope>
    <source>
        <strain evidence="5">HAZT.00-mixed</strain>
        <tissue evidence="5">Whole organism</tissue>
    </source>
</reference>
<dbReference type="Proteomes" id="UP000711488">
    <property type="component" value="Unassembled WGS sequence"/>
</dbReference>
<dbReference type="AlphaFoldDB" id="A0A6A0H670"/>
<organism evidence="5">
    <name type="scientific">Hyalella azteca</name>
    <name type="common">Amphipod</name>
    <dbReference type="NCBI Taxonomy" id="294128"/>
    <lineage>
        <taxon>Eukaryota</taxon>
        <taxon>Metazoa</taxon>
        <taxon>Ecdysozoa</taxon>
        <taxon>Arthropoda</taxon>
        <taxon>Crustacea</taxon>
        <taxon>Multicrustacea</taxon>
        <taxon>Malacostraca</taxon>
        <taxon>Eumalacostraca</taxon>
        <taxon>Peracarida</taxon>
        <taxon>Amphipoda</taxon>
        <taxon>Senticaudata</taxon>
        <taxon>Talitrida</taxon>
        <taxon>Talitroidea</taxon>
        <taxon>Hyalellidae</taxon>
        <taxon>Hyalella</taxon>
    </lineage>
</organism>
<dbReference type="GO" id="GO:0010008">
    <property type="term" value="C:endosome membrane"/>
    <property type="evidence" value="ECO:0007669"/>
    <property type="project" value="TreeGrafter"/>
</dbReference>
<evidence type="ECO:0000256" key="3">
    <source>
        <dbReference type="ARBA" id="ARBA00023136"/>
    </source>
</evidence>
<evidence type="ECO:0000313" key="5">
    <source>
        <dbReference type="EMBL" id="KAA0199159.1"/>
    </source>
</evidence>
<dbReference type="PANTHER" id="PTHR16023">
    <property type="entry name" value="TAX1 BINDING PROTEIN-RELATED"/>
    <property type="match status" value="1"/>
</dbReference>
<proteinExistence type="predicted"/>
<name>A0A6A0H670_HYAAZ</name>
<dbReference type="InterPro" id="IPR021841">
    <property type="entry name" value="VAC14_Fig4p-bd"/>
</dbReference>
<keyword evidence="2" id="KW-0677">Repeat</keyword>
<sequence length="206" mass="23417">MWWQLCVLLSPTQVFVRISKLLQKGIKTQNADFHNMMAHTMATILITSKELFPMRLQLRKLETKSAQLVALLGDGEVTVDFLVEVDKLVQLLESPIFTYLRLDLLKGDDSSDALLETLYGLLMILPQSSSYTKLATRLSNLPSPQLKKPTLRRPPNQIDFDELIKYFKSLHEKKREDKLVALVAELRSLANNGDLLQEQQGHSLAS</sequence>
<dbReference type="PANTHER" id="PTHR16023:SF0">
    <property type="entry name" value="PROTEIN VAC14 HOMOLOG"/>
    <property type="match status" value="1"/>
</dbReference>
<reference evidence="5" key="2">
    <citation type="journal article" date="2018" name="Environ. Sci. Technol.">
        <title>The Toxicogenome of Hyalella azteca: A Model for Sediment Ecotoxicology and Evolutionary Toxicology.</title>
        <authorList>
            <person name="Poynton H.C."/>
            <person name="Hasenbein S."/>
            <person name="Benoit J.B."/>
            <person name="Sepulveda M.S."/>
            <person name="Poelchau M.F."/>
            <person name="Hughes D.S.T."/>
            <person name="Murali S.C."/>
            <person name="Chen S."/>
            <person name="Glastad K.M."/>
            <person name="Goodisman M.A.D."/>
            <person name="Werren J.H."/>
            <person name="Vineis J.H."/>
            <person name="Bowen J.L."/>
            <person name="Friedrich M."/>
            <person name="Jones J."/>
            <person name="Robertson H.M."/>
            <person name="Feyereisen R."/>
            <person name="Mechler-Hickson A."/>
            <person name="Mathers N."/>
            <person name="Lee C.E."/>
            <person name="Colbourne J.K."/>
            <person name="Biales A."/>
            <person name="Johnston J.S."/>
            <person name="Wellborn G.A."/>
            <person name="Rosendale A.J."/>
            <person name="Cridge A.G."/>
            <person name="Munoz-Torres M.C."/>
            <person name="Bain P.A."/>
            <person name="Manny A.R."/>
            <person name="Major K.M."/>
            <person name="Lambert F.N."/>
            <person name="Vulpe C.D."/>
            <person name="Tuck P."/>
            <person name="Blalock B.J."/>
            <person name="Lin Y.Y."/>
            <person name="Smith M.E."/>
            <person name="Ochoa-Acuna H."/>
            <person name="Chen M.M."/>
            <person name="Childers C.P."/>
            <person name="Qu J."/>
            <person name="Dugan S."/>
            <person name="Lee S.L."/>
            <person name="Chao H."/>
            <person name="Dinh H."/>
            <person name="Han Y."/>
            <person name="Doddapaneni H."/>
            <person name="Worley K.C."/>
            <person name="Muzny D.M."/>
            <person name="Gibbs R.A."/>
            <person name="Richards S."/>
        </authorList>
    </citation>
    <scope>NUCLEOTIDE SEQUENCE</scope>
    <source>
        <strain evidence="5">HAZT.00-mixed</strain>
        <tissue evidence="5">Whole organism</tissue>
    </source>
</reference>
<comment type="subcellular location">
    <subcellularLocation>
        <location evidence="1">Endomembrane system</location>
    </subcellularLocation>
</comment>
<reference evidence="5" key="3">
    <citation type="submission" date="2019-06" db="EMBL/GenBank/DDBJ databases">
        <authorList>
            <person name="Poynton C."/>
            <person name="Hasenbein S."/>
            <person name="Benoit J.B."/>
            <person name="Sepulveda M.S."/>
            <person name="Poelchau M.F."/>
            <person name="Murali S.C."/>
            <person name="Chen S."/>
            <person name="Glastad K.M."/>
            <person name="Werren J.H."/>
            <person name="Vineis J.H."/>
            <person name="Bowen J.L."/>
            <person name="Friedrich M."/>
            <person name="Jones J."/>
            <person name="Robertson H.M."/>
            <person name="Feyereisen R."/>
            <person name="Mechler-Hickson A."/>
            <person name="Mathers N."/>
            <person name="Lee C.E."/>
            <person name="Colbourne J.K."/>
            <person name="Biales A."/>
            <person name="Johnston J.S."/>
            <person name="Wellborn G.A."/>
            <person name="Rosendale A.J."/>
            <person name="Cridge A.G."/>
            <person name="Munoz-Torres M.C."/>
            <person name="Bain P.A."/>
            <person name="Manny A.R."/>
            <person name="Major K.M."/>
            <person name="Lambert F.N."/>
            <person name="Vulpe C.D."/>
            <person name="Tuck P."/>
            <person name="Blalock B.J."/>
            <person name="Lin Y.-Y."/>
            <person name="Smith M.E."/>
            <person name="Ochoa-Acuna H."/>
            <person name="Chen M.-J.M."/>
            <person name="Childers C.P."/>
            <person name="Qu J."/>
            <person name="Dugan S."/>
            <person name="Lee S.L."/>
            <person name="Chao H."/>
            <person name="Dinh H."/>
            <person name="Han Y."/>
            <person name="Doddapaneni H."/>
            <person name="Worley K.C."/>
            <person name="Muzny D.M."/>
            <person name="Gibbs R.A."/>
            <person name="Richards S."/>
        </authorList>
    </citation>
    <scope>NUCLEOTIDE SEQUENCE</scope>
    <source>
        <strain evidence="5">HAZT.00-mixed</strain>
        <tissue evidence="5">Whole organism</tissue>
    </source>
</reference>
<evidence type="ECO:0000256" key="1">
    <source>
        <dbReference type="ARBA" id="ARBA00004308"/>
    </source>
</evidence>